<dbReference type="AlphaFoldDB" id="A0A4C1XSZ4"/>
<dbReference type="EMBL" id="BGZK01000925">
    <property type="protein sequence ID" value="GBP65309.1"/>
    <property type="molecule type" value="Genomic_DNA"/>
</dbReference>
<dbReference type="OrthoDB" id="6781636at2759"/>
<proteinExistence type="predicted"/>
<keyword evidence="2" id="KW-1185">Reference proteome</keyword>
<organism evidence="1 2">
    <name type="scientific">Eumeta variegata</name>
    <name type="common">Bagworm moth</name>
    <name type="synonym">Eumeta japonica</name>
    <dbReference type="NCBI Taxonomy" id="151549"/>
    <lineage>
        <taxon>Eukaryota</taxon>
        <taxon>Metazoa</taxon>
        <taxon>Ecdysozoa</taxon>
        <taxon>Arthropoda</taxon>
        <taxon>Hexapoda</taxon>
        <taxon>Insecta</taxon>
        <taxon>Pterygota</taxon>
        <taxon>Neoptera</taxon>
        <taxon>Endopterygota</taxon>
        <taxon>Lepidoptera</taxon>
        <taxon>Glossata</taxon>
        <taxon>Ditrysia</taxon>
        <taxon>Tineoidea</taxon>
        <taxon>Psychidae</taxon>
        <taxon>Oiketicinae</taxon>
        <taxon>Eumeta</taxon>
    </lineage>
</organism>
<reference evidence="1 2" key="1">
    <citation type="journal article" date="2019" name="Commun. Biol.">
        <title>The bagworm genome reveals a unique fibroin gene that provides high tensile strength.</title>
        <authorList>
            <person name="Kono N."/>
            <person name="Nakamura H."/>
            <person name="Ohtoshi R."/>
            <person name="Tomita M."/>
            <person name="Numata K."/>
            <person name="Arakawa K."/>
        </authorList>
    </citation>
    <scope>NUCLEOTIDE SEQUENCE [LARGE SCALE GENOMIC DNA]</scope>
</reference>
<evidence type="ECO:0000313" key="1">
    <source>
        <dbReference type="EMBL" id="GBP65309.1"/>
    </source>
</evidence>
<gene>
    <name evidence="1" type="ORF">EVAR_48015_1</name>
</gene>
<comment type="caution">
    <text evidence="1">The sequence shown here is derived from an EMBL/GenBank/DDBJ whole genome shotgun (WGS) entry which is preliminary data.</text>
</comment>
<dbReference type="Proteomes" id="UP000299102">
    <property type="component" value="Unassembled WGS sequence"/>
</dbReference>
<accession>A0A4C1XSZ4</accession>
<sequence>MYEVNKFERVVNQLRDAVPPPSLKKKRRPDNVNRSVMRKECNLTAQQSSLAFGPLPAMKRHARRLFITALQNSSEVVLISVRNFVTVARPPL</sequence>
<name>A0A4C1XSZ4_EUMVA</name>
<evidence type="ECO:0000313" key="2">
    <source>
        <dbReference type="Proteomes" id="UP000299102"/>
    </source>
</evidence>
<protein>
    <submittedName>
        <fullName evidence="1">Uncharacterized protein</fullName>
    </submittedName>
</protein>